<comment type="caution">
    <text evidence="2">The sequence shown here is derived from an EMBL/GenBank/DDBJ whole genome shotgun (WGS) entry which is preliminary data.</text>
</comment>
<proteinExistence type="predicted"/>
<dbReference type="Proteomes" id="UP000020681">
    <property type="component" value="Unassembled WGS sequence"/>
</dbReference>
<name>A0ABN0R9V4_MYCUL</name>
<evidence type="ECO:0000256" key="1">
    <source>
        <dbReference type="SAM" id="MobiDB-lite"/>
    </source>
</evidence>
<dbReference type="EMBL" id="JAOL01000029">
    <property type="protein sequence ID" value="EUA93958.1"/>
    <property type="molecule type" value="Genomic_DNA"/>
</dbReference>
<organism evidence="2 3">
    <name type="scientific">Mycobacterium ulcerans str. Harvey</name>
    <dbReference type="NCBI Taxonomy" id="1299332"/>
    <lineage>
        <taxon>Bacteria</taxon>
        <taxon>Bacillati</taxon>
        <taxon>Actinomycetota</taxon>
        <taxon>Actinomycetes</taxon>
        <taxon>Mycobacteriales</taxon>
        <taxon>Mycobacteriaceae</taxon>
        <taxon>Mycobacterium</taxon>
        <taxon>Mycobacterium ulcerans group</taxon>
    </lineage>
</organism>
<gene>
    <name evidence="2" type="ORF">I551_8778</name>
</gene>
<evidence type="ECO:0000313" key="3">
    <source>
        <dbReference type="Proteomes" id="UP000020681"/>
    </source>
</evidence>
<accession>A0ABN0R9V4</accession>
<sequence length="62" mass="6818">MEFEVVLDVAGNTRLTNRRRNRLRRATVLTAAAALVLTLTPGARPRQPHQPTRPTRSAGSTP</sequence>
<keyword evidence="3" id="KW-1185">Reference proteome</keyword>
<protein>
    <submittedName>
        <fullName evidence="2">Uncharacterized protein</fullName>
    </submittedName>
</protein>
<feature type="region of interest" description="Disordered" evidence="1">
    <location>
        <begin position="39"/>
        <end position="62"/>
    </location>
</feature>
<reference evidence="2 3" key="1">
    <citation type="submission" date="2014-01" db="EMBL/GenBank/DDBJ databases">
        <authorList>
            <person name="Dobos K."/>
            <person name="Lenaerts A."/>
            <person name="Ordway D."/>
            <person name="DeGroote M.A."/>
            <person name="Parker T."/>
            <person name="Sizemore C."/>
            <person name="Tallon L.J."/>
            <person name="Sadzewicz L.K."/>
            <person name="Sengamalay N."/>
            <person name="Fraser C.M."/>
            <person name="Hine E."/>
            <person name="Shefchek K.A."/>
            <person name="Das S.P."/>
            <person name="Tettelin H."/>
        </authorList>
    </citation>
    <scope>NUCLEOTIDE SEQUENCE [LARGE SCALE GENOMIC DNA]</scope>
    <source>
        <strain evidence="2 3">Harvey</strain>
    </source>
</reference>
<evidence type="ECO:0000313" key="2">
    <source>
        <dbReference type="EMBL" id="EUA93958.1"/>
    </source>
</evidence>